<evidence type="ECO:0008006" key="4">
    <source>
        <dbReference type="Google" id="ProtNLM"/>
    </source>
</evidence>
<keyword evidence="3" id="KW-1185">Reference proteome</keyword>
<dbReference type="eggNOG" id="COG4587">
    <property type="taxonomic scope" value="Bacteria"/>
</dbReference>
<evidence type="ECO:0000313" key="2">
    <source>
        <dbReference type="EMBL" id="ACZ00905.1"/>
    </source>
</evidence>
<keyword evidence="1" id="KW-1133">Transmembrane helix</keyword>
<feature type="transmembrane region" description="Helical" evidence="1">
    <location>
        <begin position="176"/>
        <end position="196"/>
    </location>
</feature>
<evidence type="ECO:0000313" key="3">
    <source>
        <dbReference type="Proteomes" id="UP000002072"/>
    </source>
</evidence>
<sequence>MKVISIYSRNSLKRSLVYKWDIWISVLSGIFNILGMLFLWSVVYKNSGKSSIGGYNFNSIVLYTLMSNLTAMIINVDIARIISNEVKSGEITNSFIRPVSYITKLVGEGIGHILFNLIMLFSPIISILIIYMNIFNIKSEITLGSILFYTVSLLFSIIINFEISILVGFCSFYVNYIWGFILLENAILTIVTGQLFPLNFYPDKVVKFLEITPFYYINFGPVSILLNKFSKYNSIRILLIQSVWCIILAIFVSIIYNKAKTRLQINGS</sequence>
<feature type="transmembrane region" description="Helical" evidence="1">
    <location>
        <begin position="20"/>
        <end position="40"/>
    </location>
</feature>
<dbReference type="HOGENOM" id="CLU_084465_0_0_0"/>
<dbReference type="AlphaFoldDB" id="D1AX79"/>
<reference evidence="2 3" key="1">
    <citation type="journal article" date="2009" name="Stand. Genomic Sci.">
        <title>Complete genome sequence of Streptobacillus moniliformis type strain (9901T).</title>
        <authorList>
            <person name="Nolan M."/>
            <person name="Gronow S."/>
            <person name="Lapidus A."/>
            <person name="Ivanova N."/>
            <person name="Copeland A."/>
            <person name="Lucas S."/>
            <person name="Del Rio T.G."/>
            <person name="Chen F."/>
            <person name="Tice H."/>
            <person name="Pitluck S."/>
            <person name="Cheng J.F."/>
            <person name="Sims D."/>
            <person name="Meincke L."/>
            <person name="Bruce D."/>
            <person name="Goodwin L."/>
            <person name="Brettin T."/>
            <person name="Han C."/>
            <person name="Detter J.C."/>
            <person name="Ovchinikova G."/>
            <person name="Pati A."/>
            <person name="Mavromatis K."/>
            <person name="Mikhailova N."/>
            <person name="Chen A."/>
            <person name="Palaniappan K."/>
            <person name="Land M."/>
            <person name="Hauser L."/>
            <person name="Chang Y.J."/>
            <person name="Jeffries C.D."/>
            <person name="Rohde M."/>
            <person name="Sproer C."/>
            <person name="Goker M."/>
            <person name="Bristow J."/>
            <person name="Eisen J.A."/>
            <person name="Markowitz V."/>
            <person name="Hugenholtz P."/>
            <person name="Kyrpides N.C."/>
            <person name="Klenk H.P."/>
            <person name="Chain P."/>
        </authorList>
    </citation>
    <scope>NUCLEOTIDE SEQUENCE [LARGE SCALE GENOMIC DNA]</scope>
    <source>
        <strain evidence="3">ATCC 14647 / DSM 12112 / NCTC 10651 / 9901</strain>
    </source>
</reference>
<gene>
    <name evidence="2" type="ordered locus">Smon_0423</name>
</gene>
<dbReference type="EMBL" id="CP001779">
    <property type="protein sequence ID" value="ACZ00905.1"/>
    <property type="molecule type" value="Genomic_DNA"/>
</dbReference>
<protein>
    <recommendedName>
        <fullName evidence="4">ABC-2 type transporter</fullName>
    </recommendedName>
</protein>
<name>D1AX79_STRM9</name>
<dbReference type="PANTHER" id="PTHR36832">
    <property type="entry name" value="SLR1174 PROTEIN-RELATED"/>
    <property type="match status" value="1"/>
</dbReference>
<proteinExistence type="predicted"/>
<feature type="transmembrane region" description="Helical" evidence="1">
    <location>
        <begin position="238"/>
        <end position="256"/>
    </location>
</feature>
<dbReference type="PANTHER" id="PTHR36832:SF1">
    <property type="entry name" value="SLR1174 PROTEIN"/>
    <property type="match status" value="1"/>
</dbReference>
<feature type="transmembrane region" description="Helical" evidence="1">
    <location>
        <begin position="60"/>
        <end position="78"/>
    </location>
</feature>
<dbReference type="KEGG" id="smf:Smon_0423"/>
<organism evidence="2 3">
    <name type="scientific">Streptobacillus moniliformis (strain ATCC 14647 / DSM 12112 / NCTC 10651 / 9901)</name>
    <dbReference type="NCBI Taxonomy" id="519441"/>
    <lineage>
        <taxon>Bacteria</taxon>
        <taxon>Fusobacteriati</taxon>
        <taxon>Fusobacteriota</taxon>
        <taxon>Fusobacteriia</taxon>
        <taxon>Fusobacteriales</taxon>
        <taxon>Leptotrichiaceae</taxon>
        <taxon>Streptobacillus</taxon>
    </lineage>
</organism>
<dbReference type="OrthoDB" id="8582979at2"/>
<evidence type="ECO:0000256" key="1">
    <source>
        <dbReference type="SAM" id="Phobius"/>
    </source>
</evidence>
<dbReference type="STRING" id="519441.Smon_0423"/>
<feature type="transmembrane region" description="Helical" evidence="1">
    <location>
        <begin position="113"/>
        <end position="134"/>
    </location>
</feature>
<keyword evidence="1" id="KW-0472">Membrane</keyword>
<dbReference type="Pfam" id="PF06182">
    <property type="entry name" value="ABC2_membrane_6"/>
    <property type="match status" value="1"/>
</dbReference>
<dbReference type="Proteomes" id="UP000002072">
    <property type="component" value="Chromosome"/>
</dbReference>
<feature type="transmembrane region" description="Helical" evidence="1">
    <location>
        <begin position="146"/>
        <end position="169"/>
    </location>
</feature>
<dbReference type="InterPro" id="IPR010390">
    <property type="entry name" value="ABC-2_transporter-like"/>
</dbReference>
<keyword evidence="1" id="KW-0812">Transmembrane</keyword>
<accession>D1AX79</accession>